<evidence type="ECO:0000313" key="2">
    <source>
        <dbReference type="EMBL" id="AMM40328.1"/>
    </source>
</evidence>
<name>A0A7U4QJ47_DESA2</name>
<reference evidence="2 3" key="1">
    <citation type="submission" date="2015-10" db="EMBL/GenBank/DDBJ databases">
        <title>Candidatus Desulfofervidus auxilii, a hydrogenotrophic sulfate-reducing bacterium involved in the thermophilic anaerobic oxidation of methane.</title>
        <authorList>
            <person name="Krukenberg V."/>
            <person name="Richter M."/>
            <person name="Wegener G."/>
        </authorList>
    </citation>
    <scope>NUCLEOTIDE SEQUENCE [LARGE SCALE GENOMIC DNA]</scope>
    <source>
        <strain evidence="2 3">HS1</strain>
    </source>
</reference>
<evidence type="ECO:0000259" key="1">
    <source>
        <dbReference type="Pfam" id="PF13847"/>
    </source>
</evidence>
<dbReference type="AlphaFoldDB" id="A0A7U4QJ47"/>
<keyword evidence="2" id="KW-0808">Transferase</keyword>
<dbReference type="Gene3D" id="3.40.50.150">
    <property type="entry name" value="Vaccinia Virus protein VP39"/>
    <property type="match status" value="1"/>
</dbReference>
<feature type="domain" description="Methyltransferase" evidence="1">
    <location>
        <begin position="39"/>
        <end position="170"/>
    </location>
</feature>
<dbReference type="GO" id="GO:0003676">
    <property type="term" value="F:nucleic acid binding"/>
    <property type="evidence" value="ECO:0007669"/>
    <property type="project" value="InterPro"/>
</dbReference>
<dbReference type="OrthoDB" id="5489421at2"/>
<dbReference type="RefSeq" id="WP_066060636.1">
    <property type="nucleotide sequence ID" value="NZ_CP013015.1"/>
</dbReference>
<evidence type="ECO:0000313" key="3">
    <source>
        <dbReference type="Proteomes" id="UP000070560"/>
    </source>
</evidence>
<keyword evidence="2" id="KW-0489">Methyltransferase</keyword>
<dbReference type="KEGG" id="daw:HS1_000522"/>
<dbReference type="CDD" id="cd02440">
    <property type="entry name" value="AdoMet_MTases"/>
    <property type="match status" value="1"/>
</dbReference>
<dbReference type="SUPFAM" id="SSF53335">
    <property type="entry name" value="S-adenosyl-L-methionine-dependent methyltransferases"/>
    <property type="match status" value="1"/>
</dbReference>
<proteinExistence type="predicted"/>
<dbReference type="PROSITE" id="PS00092">
    <property type="entry name" value="N6_MTASE"/>
    <property type="match status" value="1"/>
</dbReference>
<dbReference type="PANTHER" id="PTHR47739">
    <property type="entry name" value="TRNA1(VAL) (ADENINE(37)-N6)-METHYLTRANSFERASE"/>
    <property type="match status" value="1"/>
</dbReference>
<dbReference type="GO" id="GO:0008168">
    <property type="term" value="F:methyltransferase activity"/>
    <property type="evidence" value="ECO:0007669"/>
    <property type="project" value="UniProtKB-KW"/>
</dbReference>
<dbReference type="Proteomes" id="UP000070560">
    <property type="component" value="Chromosome"/>
</dbReference>
<protein>
    <submittedName>
        <fullName evidence="2">Methyltransferase type 11</fullName>
    </submittedName>
</protein>
<sequence>MREYTLDSFFEGHLKVYQHKNGYRFGIDAFILANFVHLKKGETVLELGTGCGIISLILVYKFPQVKRIIGIEIQPSLVSLARKNVKLNKRENLVEIAQVDIKELKEKFPHANFDVVVSNPPYYSLKRGRLNPDTEKAIARHEIKSSLLDIVKTGQYMLKEKGRFYFIYPAFRCEHLFVTLRNYNLEPKRLRFVHPYTKKEANFVLVEAIKGGKEEVKVEFPLIIYEKQAEYTPEVANYYKTTGEK</sequence>
<dbReference type="InterPro" id="IPR025714">
    <property type="entry name" value="Methyltranfer_dom"/>
</dbReference>
<keyword evidence="3" id="KW-1185">Reference proteome</keyword>
<gene>
    <name evidence="2" type="ORF">HS1_000522</name>
</gene>
<dbReference type="EMBL" id="CP013015">
    <property type="protein sequence ID" value="AMM40328.1"/>
    <property type="molecule type" value="Genomic_DNA"/>
</dbReference>
<dbReference type="Pfam" id="PF13847">
    <property type="entry name" value="Methyltransf_31"/>
    <property type="match status" value="1"/>
</dbReference>
<dbReference type="InterPro" id="IPR029063">
    <property type="entry name" value="SAM-dependent_MTases_sf"/>
</dbReference>
<dbReference type="GO" id="GO:0032259">
    <property type="term" value="P:methylation"/>
    <property type="evidence" value="ECO:0007669"/>
    <property type="project" value="UniProtKB-KW"/>
</dbReference>
<dbReference type="InterPro" id="IPR002052">
    <property type="entry name" value="DNA_methylase_N6_adenine_CS"/>
</dbReference>
<dbReference type="InterPro" id="IPR050210">
    <property type="entry name" value="tRNA_Adenine-N(6)_MTase"/>
</dbReference>
<organism evidence="2 3">
    <name type="scientific">Desulfofervidus auxilii</name>
    <dbReference type="NCBI Taxonomy" id="1621989"/>
    <lineage>
        <taxon>Bacteria</taxon>
        <taxon>Pseudomonadati</taxon>
        <taxon>Thermodesulfobacteriota</taxon>
        <taxon>Candidatus Desulfofervidia</taxon>
        <taxon>Candidatus Desulfofervidales</taxon>
        <taxon>Candidatus Desulfofervidaceae</taxon>
        <taxon>Candidatus Desulfofervidus</taxon>
    </lineage>
</organism>
<accession>A0A7U4QJ47</accession>
<dbReference type="PANTHER" id="PTHR47739:SF1">
    <property type="entry name" value="TRNA1(VAL) (ADENINE(37)-N6)-METHYLTRANSFERASE"/>
    <property type="match status" value="1"/>
</dbReference>